<dbReference type="EMBL" id="NRRU01000009">
    <property type="protein sequence ID" value="MBK1711909.1"/>
    <property type="molecule type" value="Genomic_DNA"/>
</dbReference>
<comment type="caution">
    <text evidence="2">The sequence shown here is derived from an EMBL/GenBank/DDBJ whole genome shotgun (WGS) entry which is preliminary data.</text>
</comment>
<reference evidence="2" key="2">
    <citation type="journal article" date="2020" name="Microorganisms">
        <title>Osmotic Adaptation and Compatible Solute Biosynthesis of Phototrophic Bacteria as Revealed from Genome Analyses.</title>
        <authorList>
            <person name="Imhoff J.F."/>
            <person name="Rahn T."/>
            <person name="Kunzel S."/>
            <person name="Keller A."/>
            <person name="Neulinger S.C."/>
        </authorList>
    </citation>
    <scope>NUCLEOTIDE SEQUENCE</scope>
    <source>
        <strain evidence="2">IM 151</strain>
    </source>
</reference>
<accession>A0ABS1DPG1</accession>
<keyword evidence="2" id="KW-0413">Isomerase</keyword>
<sequence>MSAARHADPRVQRLVDAFEQLSPAALARLDEIYTPDAAFKDPFNEVRGVAAIRAIFEHMFRTLDAPRFVVHEAVVQDEQCFLTWDMHYRMKRFVRGEQLIRGATHVRFAADGRVALHRDYWDAAEELYEKLPALGAAMRWLRRRAAS</sequence>
<evidence type="ECO:0000313" key="3">
    <source>
        <dbReference type="Proteomes" id="UP001041814"/>
    </source>
</evidence>
<evidence type="ECO:0000313" key="2">
    <source>
        <dbReference type="EMBL" id="MBK1711909.1"/>
    </source>
</evidence>
<dbReference type="Proteomes" id="UP001041814">
    <property type="component" value="Unassembled WGS sequence"/>
</dbReference>
<dbReference type="GO" id="GO:0016853">
    <property type="term" value="F:isomerase activity"/>
    <property type="evidence" value="ECO:0007669"/>
    <property type="project" value="UniProtKB-KW"/>
</dbReference>
<feature type="domain" description="SnoaL-like" evidence="1">
    <location>
        <begin position="11"/>
        <end position="117"/>
    </location>
</feature>
<name>A0ABS1DPG1_RUBGE</name>
<organism evidence="2 3">
    <name type="scientific">Rubrivivax gelatinosus</name>
    <name type="common">Rhodocyclus gelatinosus</name>
    <name type="synonym">Rhodopseudomonas gelatinosa</name>
    <dbReference type="NCBI Taxonomy" id="28068"/>
    <lineage>
        <taxon>Bacteria</taxon>
        <taxon>Pseudomonadati</taxon>
        <taxon>Pseudomonadota</taxon>
        <taxon>Betaproteobacteria</taxon>
        <taxon>Burkholderiales</taxon>
        <taxon>Sphaerotilaceae</taxon>
        <taxon>Rubrivivax</taxon>
    </lineage>
</organism>
<protein>
    <submittedName>
        <fullName evidence="2">Isomerase</fullName>
    </submittedName>
</protein>
<gene>
    <name evidence="2" type="ORF">CKO43_03835</name>
</gene>
<dbReference type="InterPro" id="IPR037401">
    <property type="entry name" value="SnoaL-like"/>
</dbReference>
<dbReference type="RefSeq" id="WP_200377889.1">
    <property type="nucleotide sequence ID" value="NZ_NRRU01000009.1"/>
</dbReference>
<dbReference type="Pfam" id="PF12680">
    <property type="entry name" value="SnoaL_2"/>
    <property type="match status" value="1"/>
</dbReference>
<dbReference type="Gene3D" id="3.10.450.50">
    <property type="match status" value="1"/>
</dbReference>
<keyword evidence="3" id="KW-1185">Reference proteome</keyword>
<reference evidence="2" key="1">
    <citation type="submission" date="2017-08" db="EMBL/GenBank/DDBJ databases">
        <authorList>
            <person name="Imhoff J.F."/>
            <person name="Rahn T."/>
            <person name="Kuenzel S."/>
            <person name="Neulinger S.C."/>
        </authorList>
    </citation>
    <scope>NUCLEOTIDE SEQUENCE</scope>
    <source>
        <strain evidence="2">IM 151</strain>
    </source>
</reference>
<proteinExistence type="predicted"/>
<dbReference type="SUPFAM" id="SSF54427">
    <property type="entry name" value="NTF2-like"/>
    <property type="match status" value="1"/>
</dbReference>
<dbReference type="InterPro" id="IPR032710">
    <property type="entry name" value="NTF2-like_dom_sf"/>
</dbReference>
<evidence type="ECO:0000259" key="1">
    <source>
        <dbReference type="Pfam" id="PF12680"/>
    </source>
</evidence>